<evidence type="ECO:0000256" key="2">
    <source>
        <dbReference type="ARBA" id="ARBA00022840"/>
    </source>
</evidence>
<dbReference type="Gene3D" id="3.40.50.300">
    <property type="entry name" value="P-loop containing nucleotide triphosphate hydrolases"/>
    <property type="match status" value="1"/>
</dbReference>
<dbReference type="PANTHER" id="PTHR24223">
    <property type="entry name" value="ATP-BINDING CASSETTE SUB-FAMILY C"/>
    <property type="match status" value="1"/>
</dbReference>
<dbReference type="SUPFAM" id="SSF52540">
    <property type="entry name" value="P-loop containing nucleoside triphosphate hydrolases"/>
    <property type="match status" value="1"/>
</dbReference>
<dbReference type="GO" id="GO:0016020">
    <property type="term" value="C:membrane"/>
    <property type="evidence" value="ECO:0007669"/>
    <property type="project" value="TreeGrafter"/>
</dbReference>
<dbReference type="InterPro" id="IPR050173">
    <property type="entry name" value="ABC_transporter_C-like"/>
</dbReference>
<dbReference type="Pfam" id="PF00005">
    <property type="entry name" value="ABC_tran"/>
    <property type="match status" value="1"/>
</dbReference>
<evidence type="ECO:0000313" key="5">
    <source>
        <dbReference type="Proteomes" id="UP000292052"/>
    </source>
</evidence>
<keyword evidence="1" id="KW-0547">Nucleotide-binding</keyword>
<dbReference type="Proteomes" id="UP000292052">
    <property type="component" value="Unassembled WGS sequence"/>
</dbReference>
<gene>
    <name evidence="4" type="ORF">BDFB_014475</name>
</gene>
<dbReference type="STRING" id="1661398.A0A482VI39"/>
<dbReference type="InterPro" id="IPR003439">
    <property type="entry name" value="ABC_transporter-like_ATP-bd"/>
</dbReference>
<dbReference type="GO" id="GO:0005524">
    <property type="term" value="F:ATP binding"/>
    <property type="evidence" value="ECO:0007669"/>
    <property type="project" value="UniProtKB-KW"/>
</dbReference>
<proteinExistence type="predicted"/>
<feature type="domain" description="ABC transporter" evidence="3">
    <location>
        <begin position="3"/>
        <end position="39"/>
    </location>
</feature>
<comment type="caution">
    <text evidence="4">The sequence shown here is derived from an EMBL/GenBank/DDBJ whole genome shotgun (WGS) entry which is preliminary data.</text>
</comment>
<evidence type="ECO:0000313" key="4">
    <source>
        <dbReference type="EMBL" id="RZC32197.1"/>
    </source>
</evidence>
<feature type="non-terminal residue" evidence="4">
    <location>
        <position position="1"/>
    </location>
</feature>
<dbReference type="EMBL" id="QDEB01099150">
    <property type="protein sequence ID" value="RZC32197.1"/>
    <property type="molecule type" value="Genomic_DNA"/>
</dbReference>
<keyword evidence="2" id="KW-0067">ATP-binding</keyword>
<dbReference type="OrthoDB" id="6500128at2759"/>
<accession>A0A482VI39</accession>
<dbReference type="AlphaFoldDB" id="A0A482VI39"/>
<evidence type="ECO:0000259" key="3">
    <source>
        <dbReference type="Pfam" id="PF00005"/>
    </source>
</evidence>
<reference evidence="4 5" key="1">
    <citation type="submission" date="2017-03" db="EMBL/GenBank/DDBJ databases">
        <title>Genome of the blue death feigning beetle - Asbolus verrucosus.</title>
        <authorList>
            <person name="Rider S.D."/>
        </authorList>
    </citation>
    <scope>NUCLEOTIDE SEQUENCE [LARGE SCALE GENOMIC DNA]</scope>
    <source>
        <strain evidence="4">Butters</strain>
        <tissue evidence="4">Head and leg muscle</tissue>
    </source>
</reference>
<organism evidence="4 5">
    <name type="scientific">Asbolus verrucosus</name>
    <name type="common">Desert ironclad beetle</name>
    <dbReference type="NCBI Taxonomy" id="1661398"/>
    <lineage>
        <taxon>Eukaryota</taxon>
        <taxon>Metazoa</taxon>
        <taxon>Ecdysozoa</taxon>
        <taxon>Arthropoda</taxon>
        <taxon>Hexapoda</taxon>
        <taxon>Insecta</taxon>
        <taxon>Pterygota</taxon>
        <taxon>Neoptera</taxon>
        <taxon>Endopterygota</taxon>
        <taxon>Coleoptera</taxon>
        <taxon>Polyphaga</taxon>
        <taxon>Cucujiformia</taxon>
        <taxon>Tenebrionidae</taxon>
        <taxon>Pimeliinae</taxon>
        <taxon>Asbolus</taxon>
    </lineage>
</organism>
<dbReference type="GO" id="GO:0042626">
    <property type="term" value="F:ATPase-coupled transmembrane transporter activity"/>
    <property type="evidence" value="ECO:0007669"/>
    <property type="project" value="TreeGrafter"/>
</dbReference>
<sequence length="107" mass="11935">DSEVASSASNFSRGQKQLVCLARAIAENNKIVILDEPTAELDAETEDLICETIKKKFASWTVIVIAHKLRTILKCDKVMILDRGEIVEFASPIRLMENKNEILCGMV</sequence>
<evidence type="ECO:0000256" key="1">
    <source>
        <dbReference type="ARBA" id="ARBA00022741"/>
    </source>
</evidence>
<keyword evidence="5" id="KW-1185">Reference proteome</keyword>
<protein>
    <submittedName>
        <fullName evidence="4">ABC tran domain containing protein</fullName>
    </submittedName>
</protein>
<dbReference type="InterPro" id="IPR027417">
    <property type="entry name" value="P-loop_NTPase"/>
</dbReference>
<name>A0A482VI39_ASBVE</name>
<dbReference type="GO" id="GO:0016887">
    <property type="term" value="F:ATP hydrolysis activity"/>
    <property type="evidence" value="ECO:0007669"/>
    <property type="project" value="InterPro"/>
</dbReference>